<evidence type="ECO:0000313" key="3">
    <source>
        <dbReference type="Proteomes" id="UP000561438"/>
    </source>
</evidence>
<dbReference type="SUPFAM" id="SSF53335">
    <property type="entry name" value="S-adenosyl-L-methionine-dependent methyltransferases"/>
    <property type="match status" value="1"/>
</dbReference>
<evidence type="ECO:0000313" key="2">
    <source>
        <dbReference type="EMBL" id="NVD44924.1"/>
    </source>
</evidence>
<dbReference type="RefSeq" id="WP_176267211.1">
    <property type="nucleotide sequence ID" value="NZ_JABWGV010000002.1"/>
</dbReference>
<dbReference type="AlphaFoldDB" id="A0A850GZ40"/>
<dbReference type="PANTHER" id="PTHR36973:SF4">
    <property type="entry name" value="NODULATION PROTEIN"/>
    <property type="match status" value="1"/>
</dbReference>
<dbReference type="InterPro" id="IPR053188">
    <property type="entry name" value="FkbM_Methyltransferase"/>
</dbReference>
<dbReference type="InterPro" id="IPR029063">
    <property type="entry name" value="SAM-dependent_MTases_sf"/>
</dbReference>
<dbReference type="Pfam" id="PF05050">
    <property type="entry name" value="Methyltransf_21"/>
    <property type="match status" value="1"/>
</dbReference>
<dbReference type="GO" id="GO:0032259">
    <property type="term" value="P:methylation"/>
    <property type="evidence" value="ECO:0007669"/>
    <property type="project" value="UniProtKB-KW"/>
</dbReference>
<dbReference type="EMBL" id="JABWGV010000002">
    <property type="protein sequence ID" value="NVD44924.1"/>
    <property type="molecule type" value="Genomic_DNA"/>
</dbReference>
<dbReference type="GO" id="GO:0008171">
    <property type="term" value="F:O-methyltransferase activity"/>
    <property type="evidence" value="ECO:0007669"/>
    <property type="project" value="TreeGrafter"/>
</dbReference>
<evidence type="ECO:0000259" key="1">
    <source>
        <dbReference type="Pfam" id="PF05050"/>
    </source>
</evidence>
<dbReference type="Proteomes" id="UP000561438">
    <property type="component" value="Unassembled WGS sequence"/>
</dbReference>
<dbReference type="PANTHER" id="PTHR36973">
    <property type="entry name" value="SLL1456 PROTEIN-RELATED"/>
    <property type="match status" value="1"/>
</dbReference>
<organism evidence="2 3">
    <name type="scientific">Qipengyuania atrilutea</name>
    <dbReference type="NCBI Taxonomy" id="2744473"/>
    <lineage>
        <taxon>Bacteria</taxon>
        <taxon>Pseudomonadati</taxon>
        <taxon>Pseudomonadota</taxon>
        <taxon>Alphaproteobacteria</taxon>
        <taxon>Sphingomonadales</taxon>
        <taxon>Erythrobacteraceae</taxon>
        <taxon>Qipengyuania</taxon>
    </lineage>
</organism>
<dbReference type="InterPro" id="IPR006342">
    <property type="entry name" value="FkbM_mtfrase"/>
</dbReference>
<gene>
    <name evidence="2" type="ORF">HUV48_07805</name>
</gene>
<proteinExistence type="predicted"/>
<comment type="caution">
    <text evidence="2">The sequence shown here is derived from an EMBL/GenBank/DDBJ whole genome shotgun (WGS) entry which is preliminary data.</text>
</comment>
<reference evidence="2 3" key="1">
    <citation type="submission" date="2020-06" db="EMBL/GenBank/DDBJ databases">
        <title>Altererythrobacter sp. HHU K3-1.</title>
        <authorList>
            <person name="Zhang D."/>
            <person name="Xue H."/>
        </authorList>
    </citation>
    <scope>NUCLEOTIDE SEQUENCE [LARGE SCALE GENOMIC DNA]</scope>
    <source>
        <strain evidence="2 3">HHU K3-1</strain>
    </source>
</reference>
<keyword evidence="3" id="KW-1185">Reference proteome</keyword>
<name>A0A850GZ40_9SPHN</name>
<sequence length="249" mass="28376">MRKFHLVSAIARKLQFKIDKRIARDHRYALDTYLALADIRDWSKNDLIFDVGANDGRTIMRWRRHLGATRVYAFEPVGSTYRTLAKRTGDIPQVKLFQLGLGEKAERRKIYLHEASALNSFYADRVSADTTEEVEVETLDTIVEREKVGTIQLLKIDAEGHDLDVLKGATRSLEQGKFEIIQVEAGFEVPGKSEASLSDFTKFLRPFGYFLHAITNQSKVRVPEYARRTPVAHGEPWMLGYGDAIFIKG</sequence>
<dbReference type="Gene3D" id="3.40.50.150">
    <property type="entry name" value="Vaccinia Virus protein VP39"/>
    <property type="match status" value="1"/>
</dbReference>
<keyword evidence="2" id="KW-0489">Methyltransferase</keyword>
<feature type="domain" description="Methyltransferase FkbM" evidence="1">
    <location>
        <begin position="50"/>
        <end position="209"/>
    </location>
</feature>
<keyword evidence="2" id="KW-0808">Transferase</keyword>
<protein>
    <submittedName>
        <fullName evidence="2">FkbM family methyltransferase</fullName>
    </submittedName>
</protein>
<dbReference type="NCBIfam" id="TIGR01444">
    <property type="entry name" value="fkbM_fam"/>
    <property type="match status" value="1"/>
</dbReference>
<accession>A0A850GZ40</accession>